<evidence type="ECO:0000313" key="4">
    <source>
        <dbReference type="Proteomes" id="UP000509623"/>
    </source>
</evidence>
<protein>
    <submittedName>
        <fullName evidence="1">Uncharacterized protein</fullName>
    </submittedName>
</protein>
<dbReference type="Proteomes" id="UP000509623">
    <property type="component" value="Chromosome"/>
</dbReference>
<accession>A0A859DPB8</accession>
<dbReference type="EMBL" id="CP046051">
    <property type="protein sequence ID" value="QKN23668.1"/>
    <property type="molecule type" value="Genomic_DNA"/>
</dbReference>
<evidence type="ECO:0000313" key="3">
    <source>
        <dbReference type="Proteomes" id="UP000501316"/>
    </source>
</evidence>
<dbReference type="EMBL" id="CP046161">
    <property type="protein sequence ID" value="QKO29659.1"/>
    <property type="molecule type" value="Genomic_DNA"/>
</dbReference>
<gene>
    <name evidence="1" type="ORF">GJQ69_03750</name>
    <name evidence="2" type="ORF">GKP14_00620</name>
</gene>
<sequence length="101" mass="11433">MGTPKFSGIENLPYRSEKGFYTLLYYEEEAKVAGCFEKIFKDSPKTANLHIRFSGIAEKCFSHFFGSGGRQLCKTVAYHILAGCPACGSSQTEEDFYEKWH</sequence>
<dbReference type="AlphaFoldDB" id="A0A859DPB8"/>
<dbReference type="Proteomes" id="UP000501316">
    <property type="component" value="Chromosome"/>
</dbReference>
<reference evidence="2" key="2">
    <citation type="journal article" date="2021" name="Appl. Environ. Microbiol.">
        <title>Adaptability of a Caproate-Producing Bacterium Contributes to Its Dominance in an Anaerobic Fermentation System.</title>
        <authorList>
            <person name="Wang H."/>
            <person name="Gu Y."/>
            <person name="Zhou W."/>
            <person name="Zhao D."/>
            <person name="Qiao Z."/>
            <person name="Zheng J."/>
            <person name="Gao J."/>
            <person name="Chen X."/>
            <person name="Ren C."/>
            <person name="Xu Y."/>
        </authorList>
    </citation>
    <scope>NUCLEOTIDE SEQUENCE</scope>
    <source>
        <strain evidence="2">JNU-WLY1368</strain>
    </source>
</reference>
<evidence type="ECO:0000313" key="1">
    <source>
        <dbReference type="EMBL" id="QKN23668.1"/>
    </source>
</evidence>
<keyword evidence="4" id="KW-1185">Reference proteome</keyword>
<evidence type="ECO:0000313" key="2">
    <source>
        <dbReference type="EMBL" id="QKO29659.1"/>
    </source>
</evidence>
<proteinExistence type="predicted"/>
<reference evidence="2" key="3">
    <citation type="journal article" date="2022" name="Int. J. Syst. Evol. Microbiol.">
        <title>Caproicibacterium lactatifermentans sp. nov., isolated from pit clay used for the production of Chinese strong aroma-type liquor.</title>
        <authorList>
            <person name="Wang H."/>
            <person name="Gu Y."/>
            <person name="Zhao D."/>
            <person name="Qiao Z."/>
            <person name="Zheng J."/>
            <person name="Gao J."/>
            <person name="Ren C."/>
            <person name="Xu Y."/>
        </authorList>
    </citation>
    <scope>NUCLEOTIDE SEQUENCE</scope>
    <source>
        <strain evidence="2">JNU-WLY1368</strain>
    </source>
</reference>
<organism evidence="1 3">
    <name type="scientific">Caproicibacterium lactatifermentans</name>
    <dbReference type="NCBI Taxonomy" id="2666138"/>
    <lineage>
        <taxon>Bacteria</taxon>
        <taxon>Bacillati</taxon>
        <taxon>Bacillota</taxon>
        <taxon>Clostridia</taxon>
        <taxon>Eubacteriales</taxon>
        <taxon>Oscillospiraceae</taxon>
        <taxon>Caproicibacterium</taxon>
    </lineage>
</organism>
<dbReference type="RefSeq" id="WP_157658950.1">
    <property type="nucleotide sequence ID" value="NZ_CP046051.1"/>
</dbReference>
<name>A0A859DPB8_9FIRM</name>
<dbReference type="KEGG" id="clf:GJQ69_03750"/>
<reference evidence="3 4" key="1">
    <citation type="submission" date="2019-11" db="EMBL/GenBank/DDBJ databases">
        <authorList>
            <person name="Ren C."/>
            <person name="Wang H."/>
            <person name="Xu Y."/>
        </authorList>
    </citation>
    <scope>NUCLEOTIDE SEQUENCE [LARGE SCALE GENOMIC DNA]</scope>
    <source>
        <strain evidence="4">JNU-WLY1368</strain>
        <strain evidence="1 3">LBM 19010</strain>
    </source>
</reference>